<proteinExistence type="predicted"/>
<accession>I2B796</accession>
<evidence type="ECO:0000313" key="1">
    <source>
        <dbReference type="EMBL" id="AFJ46400.1"/>
    </source>
</evidence>
<gene>
    <name evidence="1" type="ordered locus">EBL_c12970</name>
</gene>
<dbReference type="HOGENOM" id="CLU_2939276_0_0_6"/>
<organism evidence="1 2">
    <name type="scientific">Shimwellia blattae (strain ATCC 29907 / DSM 4481 / JCM 1650 / NBRC 105725 / CDC 9005-74)</name>
    <name type="common">Escherichia blattae</name>
    <dbReference type="NCBI Taxonomy" id="630626"/>
    <lineage>
        <taxon>Bacteria</taxon>
        <taxon>Pseudomonadati</taxon>
        <taxon>Pseudomonadota</taxon>
        <taxon>Gammaproteobacteria</taxon>
        <taxon>Enterobacterales</taxon>
        <taxon>Enterobacteriaceae</taxon>
        <taxon>Shimwellia</taxon>
    </lineage>
</organism>
<protein>
    <submittedName>
        <fullName evidence="1">Uncharacterized protein</fullName>
    </submittedName>
</protein>
<evidence type="ECO:0000313" key="2">
    <source>
        <dbReference type="Proteomes" id="UP000001955"/>
    </source>
</evidence>
<dbReference type="AlphaFoldDB" id="I2B796"/>
<name>I2B796_SHIBC</name>
<reference evidence="1 2" key="1">
    <citation type="journal article" date="2012" name="J. Bacteriol.">
        <title>Complete genome sequence of the B12-producing Shimwellia blattae strain DSM 4481, isolated from a cockroach.</title>
        <authorList>
            <person name="Brzuszkiewicz E."/>
            <person name="Waschkowitz T."/>
            <person name="Wiezer A."/>
            <person name="Daniel R."/>
        </authorList>
    </citation>
    <scope>NUCLEOTIDE SEQUENCE [LARGE SCALE GENOMIC DNA]</scope>
    <source>
        <strain evidence="2">ATCC 29907 / DSM 4481 / JCM 1650 / NBRC 105725 / CDC 9005-74</strain>
    </source>
</reference>
<dbReference type="Proteomes" id="UP000001955">
    <property type="component" value="Chromosome"/>
</dbReference>
<sequence>MFDSEHKRAFYENKMVNKLRVLQICGRYLTLCVLFHSIRRRVSLSSRSKRKVNFRLSVTE</sequence>
<dbReference type="EMBL" id="CP001560">
    <property type="protein sequence ID" value="AFJ46400.1"/>
    <property type="molecule type" value="Genomic_DNA"/>
</dbReference>
<keyword evidence="2" id="KW-1185">Reference proteome</keyword>
<dbReference type="STRING" id="630626.EBL_c12970"/>
<dbReference type="KEGG" id="ebt:EBL_c12970"/>